<dbReference type="PANTHER" id="PTHR42643:SF24">
    <property type="entry name" value="IONOTROPIC RECEPTOR 60A"/>
    <property type="match status" value="1"/>
</dbReference>
<protein>
    <recommendedName>
        <fullName evidence="11">Ionotropic receptor</fullName>
    </recommendedName>
</protein>
<evidence type="ECO:0000256" key="5">
    <source>
        <dbReference type="ARBA" id="ARBA00023136"/>
    </source>
</evidence>
<evidence type="ECO:0000256" key="7">
    <source>
        <dbReference type="ARBA" id="ARBA00023180"/>
    </source>
</evidence>
<gene>
    <name evidence="9" type="ORF">NQ315_004515</name>
</gene>
<organism evidence="9 10">
    <name type="scientific">Exocentrus adspersus</name>
    <dbReference type="NCBI Taxonomy" id="1586481"/>
    <lineage>
        <taxon>Eukaryota</taxon>
        <taxon>Metazoa</taxon>
        <taxon>Ecdysozoa</taxon>
        <taxon>Arthropoda</taxon>
        <taxon>Hexapoda</taxon>
        <taxon>Insecta</taxon>
        <taxon>Pterygota</taxon>
        <taxon>Neoptera</taxon>
        <taxon>Endopterygota</taxon>
        <taxon>Coleoptera</taxon>
        <taxon>Polyphaga</taxon>
        <taxon>Cucujiformia</taxon>
        <taxon>Chrysomeloidea</taxon>
        <taxon>Cerambycidae</taxon>
        <taxon>Lamiinae</taxon>
        <taxon>Acanthocinini</taxon>
        <taxon>Exocentrus</taxon>
    </lineage>
</organism>
<evidence type="ECO:0000256" key="6">
    <source>
        <dbReference type="ARBA" id="ARBA00023170"/>
    </source>
</evidence>
<keyword evidence="5 8" id="KW-0472">Membrane</keyword>
<keyword evidence="3 8" id="KW-0812">Transmembrane</keyword>
<name>A0AAV8VPK7_9CUCU</name>
<keyword evidence="6" id="KW-0675">Receptor</keyword>
<keyword evidence="4 8" id="KW-1133">Transmembrane helix</keyword>
<dbReference type="GO" id="GO:0005886">
    <property type="term" value="C:plasma membrane"/>
    <property type="evidence" value="ECO:0007669"/>
    <property type="project" value="UniProtKB-SubCell"/>
</dbReference>
<evidence type="ECO:0000313" key="9">
    <source>
        <dbReference type="EMBL" id="KAJ8916148.1"/>
    </source>
</evidence>
<evidence type="ECO:0000256" key="1">
    <source>
        <dbReference type="ARBA" id="ARBA00004651"/>
    </source>
</evidence>
<evidence type="ECO:0000256" key="8">
    <source>
        <dbReference type="SAM" id="Phobius"/>
    </source>
</evidence>
<evidence type="ECO:0000313" key="10">
    <source>
        <dbReference type="Proteomes" id="UP001159042"/>
    </source>
</evidence>
<accession>A0AAV8VPK7</accession>
<proteinExistence type="predicted"/>
<keyword evidence="7" id="KW-0325">Glycoprotein</keyword>
<reference evidence="9 10" key="1">
    <citation type="journal article" date="2023" name="Insect Mol. Biol.">
        <title>Genome sequencing provides insights into the evolution of gene families encoding plant cell wall-degrading enzymes in longhorned beetles.</title>
        <authorList>
            <person name="Shin N.R."/>
            <person name="Okamura Y."/>
            <person name="Kirsch R."/>
            <person name="Pauchet Y."/>
        </authorList>
    </citation>
    <scope>NUCLEOTIDE SEQUENCE [LARGE SCALE GENOMIC DNA]</scope>
    <source>
        <strain evidence="9">EAD_L_NR</strain>
    </source>
</reference>
<feature type="transmembrane region" description="Helical" evidence="8">
    <location>
        <begin position="502"/>
        <end position="523"/>
    </location>
</feature>
<sequence>MIFISFRCGVGLILHAKGPTHKRIASDCLEEIIREHFHFHYGKSDENHTMLFTVMVTHDLASPAFEIQERIIKKVHNLAKWYQVEIISKGSRYEFESFQKCQGNQCQKRFIIDFKSNFYVIVIDDGVDFDEVLEVVEESNTFNPMAMYLVYVEYEGPKYKEVAKQILLMMWKRLLIRTAVLIPKSLQAFNLYKMNSSTKGPYACASNITLSEVDQCVKGAMVNVKQRYFQLHNSRKLNNCSMGVISMPYEPFVINKTDGFEIEVLQSIGKIIDVHFNITVSLNLTDSWGTEDENGNWSGKLKLVMAIISIILASAYTCSLVYYLKNPIREHQPTVNSDIMDSFEQYKYGIGGISRYRELFTFSSEDEGTELYEMYQIANGDNDTVMYWINKVAEDRDIWTISSKLFANYLLAHDSNVTTDEDGKPKIYVFKKPLMSYSISLIMRKGHPLLWHVNYAIQRLKWGGLIARISRKYTQAIDKKKSVLNEDDDTYKPLVIDDLQGAFALLFFGYGLGLVALLVECLIHKYKSSKPQQKKAEAAGKRRRFKQRN</sequence>
<dbReference type="Gene3D" id="3.40.190.10">
    <property type="entry name" value="Periplasmic binding protein-like II"/>
    <property type="match status" value="1"/>
</dbReference>
<dbReference type="PANTHER" id="PTHR42643">
    <property type="entry name" value="IONOTROPIC RECEPTOR 20A-RELATED"/>
    <property type="match status" value="1"/>
</dbReference>
<evidence type="ECO:0008006" key="11">
    <source>
        <dbReference type="Google" id="ProtNLM"/>
    </source>
</evidence>
<keyword evidence="10" id="KW-1185">Reference proteome</keyword>
<comment type="subcellular location">
    <subcellularLocation>
        <location evidence="1">Cell membrane</location>
        <topology evidence="1">Multi-pass membrane protein</topology>
    </subcellularLocation>
</comment>
<dbReference type="InterPro" id="IPR052192">
    <property type="entry name" value="Insect_Ionotropic_Sensory_Rcpt"/>
</dbReference>
<dbReference type="AlphaFoldDB" id="A0AAV8VPK7"/>
<keyword evidence="2" id="KW-1003">Cell membrane</keyword>
<dbReference type="Proteomes" id="UP001159042">
    <property type="component" value="Unassembled WGS sequence"/>
</dbReference>
<dbReference type="SUPFAM" id="SSF53850">
    <property type="entry name" value="Periplasmic binding protein-like II"/>
    <property type="match status" value="1"/>
</dbReference>
<evidence type="ECO:0000256" key="3">
    <source>
        <dbReference type="ARBA" id="ARBA00022692"/>
    </source>
</evidence>
<comment type="caution">
    <text evidence="9">The sequence shown here is derived from an EMBL/GenBank/DDBJ whole genome shotgun (WGS) entry which is preliminary data.</text>
</comment>
<dbReference type="EMBL" id="JANEYG010000045">
    <property type="protein sequence ID" value="KAJ8916148.1"/>
    <property type="molecule type" value="Genomic_DNA"/>
</dbReference>
<evidence type="ECO:0000256" key="2">
    <source>
        <dbReference type="ARBA" id="ARBA00022475"/>
    </source>
</evidence>
<evidence type="ECO:0000256" key="4">
    <source>
        <dbReference type="ARBA" id="ARBA00022989"/>
    </source>
</evidence>